<dbReference type="InterPro" id="IPR056454">
    <property type="entry name" value="Beta-prop_IP5PC_F"/>
</dbReference>
<evidence type="ECO:0000256" key="4">
    <source>
        <dbReference type="ARBA" id="ARBA00022723"/>
    </source>
</evidence>
<dbReference type="Pfam" id="PF23754">
    <property type="entry name" value="Beta-prop_IP5PC_F"/>
    <property type="match status" value="2"/>
</dbReference>
<feature type="compositionally biased region" description="Low complexity" evidence="9">
    <location>
        <begin position="288"/>
        <end position="305"/>
    </location>
</feature>
<evidence type="ECO:0000259" key="10">
    <source>
        <dbReference type="SMART" id="SM00128"/>
    </source>
</evidence>
<feature type="region of interest" description="Disordered" evidence="9">
    <location>
        <begin position="1188"/>
        <end position="1211"/>
    </location>
</feature>
<dbReference type="PANTHER" id="PTHR11200:SF300">
    <property type="entry name" value="TYPE II INOSITOL 1,4,5-TRISPHOSPHATE 5-PHOSPHATASE"/>
    <property type="match status" value="1"/>
</dbReference>
<feature type="compositionally biased region" description="Low complexity" evidence="9">
    <location>
        <begin position="1190"/>
        <end position="1204"/>
    </location>
</feature>
<dbReference type="InterPro" id="IPR000300">
    <property type="entry name" value="IPPc"/>
</dbReference>
<dbReference type="OrthoDB" id="1925875at2759"/>
<dbReference type="Gene3D" id="3.60.10.10">
    <property type="entry name" value="Endonuclease/exonuclease/phosphatase"/>
    <property type="match status" value="1"/>
</dbReference>
<dbReference type="CDD" id="cd09074">
    <property type="entry name" value="INPP5c"/>
    <property type="match status" value="1"/>
</dbReference>
<feature type="compositionally biased region" description="Polar residues" evidence="9">
    <location>
        <begin position="306"/>
        <end position="315"/>
    </location>
</feature>
<feature type="compositionally biased region" description="Basic and acidic residues" evidence="9">
    <location>
        <begin position="1"/>
        <end position="12"/>
    </location>
</feature>
<evidence type="ECO:0000256" key="6">
    <source>
        <dbReference type="ARBA" id="ARBA00022801"/>
    </source>
</evidence>
<dbReference type="FunFam" id="3.60.10.10:FF:000011">
    <property type="entry name" value="Type II inositol polyphosphate 5-phosphatase 15"/>
    <property type="match status" value="1"/>
</dbReference>
<evidence type="ECO:0000313" key="11">
    <source>
        <dbReference type="EMBL" id="KMZ62755.1"/>
    </source>
</evidence>
<dbReference type="PANTHER" id="PTHR11200">
    <property type="entry name" value="INOSITOL 5-PHOSPHATASE"/>
    <property type="match status" value="1"/>
</dbReference>
<dbReference type="STRING" id="29655.A0A0K9P3F9"/>
<name>A0A0K9P3F9_ZOSMR</name>
<keyword evidence="12" id="KW-1185">Reference proteome</keyword>
<accession>A0A0K9P3F9</accession>
<protein>
    <submittedName>
        <fullName evidence="11">Type I inositol-1,4,5-trisphosphate 5-phosphatase</fullName>
    </submittedName>
</protein>
<evidence type="ECO:0000256" key="8">
    <source>
        <dbReference type="ARBA" id="ARBA00022843"/>
    </source>
</evidence>
<dbReference type="AlphaFoldDB" id="A0A0K9P3F9"/>
<keyword evidence="6" id="KW-0378">Hydrolase</keyword>
<comment type="similarity">
    <text evidence="2">Belongs to the inositol polyphosphate 5-phosphatase family.</text>
</comment>
<evidence type="ECO:0000256" key="7">
    <source>
        <dbReference type="ARBA" id="ARBA00022842"/>
    </source>
</evidence>
<dbReference type="OMA" id="VFTLAHH"/>
<keyword evidence="4" id="KW-0479">Metal-binding</keyword>
<dbReference type="EMBL" id="LFYR01001330">
    <property type="protein sequence ID" value="KMZ62755.1"/>
    <property type="molecule type" value="Genomic_DNA"/>
</dbReference>
<dbReference type="InterPro" id="IPR056455">
    <property type="entry name" value="Ig-like_IP5PC_F"/>
</dbReference>
<dbReference type="InterPro" id="IPR036691">
    <property type="entry name" value="Endo/exonu/phosph_ase_sf"/>
</dbReference>
<organism evidence="11 12">
    <name type="scientific">Zostera marina</name>
    <name type="common">Eelgrass</name>
    <dbReference type="NCBI Taxonomy" id="29655"/>
    <lineage>
        <taxon>Eukaryota</taxon>
        <taxon>Viridiplantae</taxon>
        <taxon>Streptophyta</taxon>
        <taxon>Embryophyta</taxon>
        <taxon>Tracheophyta</taxon>
        <taxon>Spermatophyta</taxon>
        <taxon>Magnoliopsida</taxon>
        <taxon>Liliopsida</taxon>
        <taxon>Zosteraceae</taxon>
        <taxon>Zostera</taxon>
    </lineage>
</organism>
<evidence type="ECO:0000256" key="1">
    <source>
        <dbReference type="ARBA" id="ARBA00001946"/>
    </source>
</evidence>
<keyword evidence="8" id="KW-0832">Ubl conjugation</keyword>
<dbReference type="GO" id="GO:0009846">
    <property type="term" value="P:pollen germination"/>
    <property type="evidence" value="ECO:0007669"/>
    <property type="project" value="UniProtKB-ARBA"/>
</dbReference>
<comment type="caution">
    <text evidence="11">The sequence shown here is derived from an EMBL/GenBank/DDBJ whole genome shotgun (WGS) entry which is preliminary data.</text>
</comment>
<evidence type="ECO:0000256" key="3">
    <source>
        <dbReference type="ARBA" id="ARBA00022499"/>
    </source>
</evidence>
<dbReference type="SUPFAM" id="SSF101908">
    <property type="entry name" value="Putative isomerase YbhE"/>
    <property type="match status" value="1"/>
</dbReference>
<dbReference type="SUPFAM" id="SSF56219">
    <property type="entry name" value="DNase I-like"/>
    <property type="match status" value="1"/>
</dbReference>
<dbReference type="Proteomes" id="UP000036987">
    <property type="component" value="Unassembled WGS sequence"/>
</dbReference>
<evidence type="ECO:0000313" key="12">
    <source>
        <dbReference type="Proteomes" id="UP000036987"/>
    </source>
</evidence>
<evidence type="ECO:0000256" key="9">
    <source>
        <dbReference type="SAM" id="MobiDB-lite"/>
    </source>
</evidence>
<dbReference type="InterPro" id="IPR046985">
    <property type="entry name" value="IP5"/>
</dbReference>
<dbReference type="InterPro" id="IPR001680">
    <property type="entry name" value="WD40_rpt"/>
</dbReference>
<sequence length="1211" mass="133518">MEGDDDNSHHNNDGNTIPKIPRSAAAAATMMNKNMHPPSGLRKKSMSYSQPLVPNSPIASLSVLRRKFSARNHSFDGDDFATETATILAVDDTDGMNNSSRFYHHSSSLPEEALRRRQKIPHPQSHGGLDRITSSPLPAGSNEKIGASLPEFMGGGGGEGIFSVPIRGALHAIRPPSLELRPHPLRETQVGSFLRTIVCAQSQLWAGMESGVRVWDLEEVSTNYDDDKVVIGDEESAPFKESCRTSPALCLAVDDGNRLVWSGHKDGKIRSWKMDFPQLTPNSSQGDNTTSVPTTPTTASTSNTSGRPSFSQISGRTSGFKEGLSWQAHRGPVLCMAFTSQGDLWSGSEGGFLRIWPWDSIEKSLSLSMGERHMAALLVERSCIDLRSRFIVNGVCSLPSADIRILLSDNSKSKVWCASSASFALWNSRTKELIKVFNTDGHVENKVDNSSEEKKAKADSYGEDEKKAKVFSISKRDKSQLNFFQRSRNVLIGAADAVRRAASKGAFGEDNRKIEAMIISMDGMIWTGCSSGTLVQWDGNAERLQELHHHSSSVLSLCAFGTRLWVGYASGTIQMLDLEGNLLGGWEVHSNIPVINLAVGHGFMFTLANHGAIHGWHLTFPGPIEDLLRSELISKELLFTKFENIKILTGTWNVGQERAAHNSLISWIGSAACDADIVITGCQEVEMGAGFLAMAAAKETVGLEGSANGHWWMDAIGKTLDEGKVFYRVGSRQLAGLLISVWARKSIKKYIGDIDAAAVACGFGRAIGNKGGVGLRMSIYGRSVCLVNCHLAAHLEAVTKRNADFDHIFRTMSFSRPSIGPHSSGAGTTSAVVVRGPNTPGVQSDDVTPELSEADMIIFLGDFNYRLDGISYDEARDFVSQRCFDWLREKDQLREEMKAGKVFQGMREGLIKFPPTYKFERHRAGLSGYDSGEKKRIPAWCDRILYRDTRSFTLQECSLECPVVSSILQYDACMDVTDSDHKPVRCLINMDIASIDKTVRRQQFGEILASNKIIRSLIKNICIVPEVTVSTDDIILQNEDATTIHITNKCEKEKAIIETKCDGHSSSFMKENELKYEVRNPRGGYGFPSWLEVTPTVGVIKPGEVMEISVRDDESHISEETVEAIIPPTHNENLKNKEVTLMVTVFGNYTTENTIYRIRVRSFVVPKPPEVPNNNISTSSSRRLSINMMKSSSKHTTSIDSSNIRRSRRKS</sequence>
<dbReference type="GO" id="GO:0004439">
    <property type="term" value="F:phosphatidylinositol-4,5-bisphosphate 5-phosphatase activity"/>
    <property type="evidence" value="ECO:0000318"/>
    <property type="project" value="GO_Central"/>
</dbReference>
<dbReference type="GO" id="GO:0046856">
    <property type="term" value="P:phosphatidylinositol dephosphorylation"/>
    <property type="evidence" value="ECO:0007669"/>
    <property type="project" value="InterPro"/>
</dbReference>
<reference evidence="12" key="1">
    <citation type="journal article" date="2016" name="Nature">
        <title>The genome of the seagrass Zostera marina reveals angiosperm adaptation to the sea.</title>
        <authorList>
            <person name="Olsen J.L."/>
            <person name="Rouze P."/>
            <person name="Verhelst B."/>
            <person name="Lin Y.-C."/>
            <person name="Bayer T."/>
            <person name="Collen J."/>
            <person name="Dattolo E."/>
            <person name="De Paoli E."/>
            <person name="Dittami S."/>
            <person name="Maumus F."/>
            <person name="Michel G."/>
            <person name="Kersting A."/>
            <person name="Lauritano C."/>
            <person name="Lohaus R."/>
            <person name="Toepel M."/>
            <person name="Tonon T."/>
            <person name="Vanneste K."/>
            <person name="Amirebrahimi M."/>
            <person name="Brakel J."/>
            <person name="Bostroem C."/>
            <person name="Chovatia M."/>
            <person name="Grimwood J."/>
            <person name="Jenkins J.W."/>
            <person name="Jueterbock A."/>
            <person name="Mraz A."/>
            <person name="Stam W.T."/>
            <person name="Tice H."/>
            <person name="Bornberg-Bauer E."/>
            <person name="Green P.J."/>
            <person name="Pearson G.A."/>
            <person name="Procaccini G."/>
            <person name="Duarte C.M."/>
            <person name="Schmutz J."/>
            <person name="Reusch T.B.H."/>
            <person name="Van de Peer Y."/>
        </authorList>
    </citation>
    <scope>NUCLEOTIDE SEQUENCE [LARGE SCALE GENOMIC DNA]</scope>
    <source>
        <strain evidence="12">cv. Finnish</strain>
    </source>
</reference>
<dbReference type="Gene3D" id="2.130.10.10">
    <property type="entry name" value="YVTN repeat-like/Quinoprotein amine dehydrogenase"/>
    <property type="match status" value="2"/>
</dbReference>
<feature type="region of interest" description="Disordered" evidence="9">
    <location>
        <begin position="278"/>
        <end position="315"/>
    </location>
</feature>
<gene>
    <name evidence="11" type="ORF">ZOSMA_44G01580</name>
</gene>
<proteinExistence type="inferred from homology"/>
<evidence type="ECO:0000256" key="5">
    <source>
        <dbReference type="ARBA" id="ARBA00022737"/>
    </source>
</evidence>
<comment type="cofactor">
    <cofactor evidence="1">
        <name>Mg(2+)</name>
        <dbReference type="ChEBI" id="CHEBI:18420"/>
    </cofactor>
</comment>
<keyword evidence="7" id="KW-0460">Magnesium</keyword>
<feature type="domain" description="Inositol polyphosphate-related phosphatase" evidence="10">
    <location>
        <begin position="643"/>
        <end position="996"/>
    </location>
</feature>
<feature type="region of interest" description="Disordered" evidence="9">
    <location>
        <begin position="120"/>
        <end position="150"/>
    </location>
</feature>
<keyword evidence="3" id="KW-1017">Isopeptide bond</keyword>
<feature type="region of interest" description="Disordered" evidence="9">
    <location>
        <begin position="1"/>
        <end position="20"/>
    </location>
</feature>
<dbReference type="GO" id="GO:0046872">
    <property type="term" value="F:metal ion binding"/>
    <property type="evidence" value="ECO:0007669"/>
    <property type="project" value="UniProtKB-KW"/>
</dbReference>
<dbReference type="Pfam" id="PF22669">
    <property type="entry name" value="Exo_endo_phos2"/>
    <property type="match status" value="1"/>
</dbReference>
<dbReference type="SMART" id="SM00320">
    <property type="entry name" value="WD40"/>
    <property type="match status" value="4"/>
</dbReference>
<dbReference type="InterPro" id="IPR015943">
    <property type="entry name" value="WD40/YVTN_repeat-like_dom_sf"/>
</dbReference>
<dbReference type="Pfam" id="PF23755">
    <property type="entry name" value="Ig-like_IP5PC_F"/>
    <property type="match status" value="1"/>
</dbReference>
<keyword evidence="5" id="KW-0677">Repeat</keyword>
<dbReference type="SMART" id="SM00128">
    <property type="entry name" value="IPPc"/>
    <property type="match status" value="1"/>
</dbReference>
<evidence type="ECO:0000256" key="2">
    <source>
        <dbReference type="ARBA" id="ARBA00010768"/>
    </source>
</evidence>